<dbReference type="InterPro" id="IPR006162">
    <property type="entry name" value="Ppantetheine_attach_site"/>
</dbReference>
<dbReference type="FunFam" id="1.10.1200.10:FF:000005">
    <property type="entry name" value="Nonribosomal peptide synthetase 1"/>
    <property type="match status" value="3"/>
</dbReference>
<evidence type="ECO:0000256" key="4">
    <source>
        <dbReference type="ARBA" id="ARBA00022553"/>
    </source>
</evidence>
<dbReference type="SUPFAM" id="SSF47336">
    <property type="entry name" value="ACP-like"/>
    <property type="match status" value="3"/>
</dbReference>
<comment type="similarity">
    <text evidence="2">Belongs to the ATP-dependent AMP-binding enzyme family.</text>
</comment>
<organism evidence="6 7">
    <name type="scientific">Streptomyces afghaniensis 772</name>
    <dbReference type="NCBI Taxonomy" id="1283301"/>
    <lineage>
        <taxon>Bacteria</taxon>
        <taxon>Bacillati</taxon>
        <taxon>Actinomycetota</taxon>
        <taxon>Actinomycetes</taxon>
        <taxon>Kitasatosporales</taxon>
        <taxon>Streptomycetaceae</taxon>
        <taxon>Streptomyces</taxon>
    </lineage>
</organism>
<dbReference type="CDD" id="cd05930">
    <property type="entry name" value="A_NRPS"/>
    <property type="match status" value="1"/>
</dbReference>
<keyword evidence="4" id="KW-0597">Phosphoprotein</keyword>
<feature type="domain" description="Carrier" evidence="5">
    <location>
        <begin position="730"/>
        <end position="804"/>
    </location>
</feature>
<dbReference type="OrthoDB" id="2472181at2"/>
<dbReference type="CDD" id="cd17643">
    <property type="entry name" value="A_NRPS_Cytc1-like"/>
    <property type="match status" value="1"/>
</dbReference>
<dbReference type="NCBIfam" id="TIGR01733">
    <property type="entry name" value="AA-adenyl-dom"/>
    <property type="match status" value="3"/>
</dbReference>
<dbReference type="GO" id="GO:0043041">
    <property type="term" value="P:amino acid activation for nonribosomal peptide biosynthetic process"/>
    <property type="evidence" value="ECO:0007669"/>
    <property type="project" value="TreeGrafter"/>
</dbReference>
<dbReference type="Proteomes" id="UP000015001">
    <property type="component" value="Unassembled WGS sequence"/>
</dbReference>
<dbReference type="PROSITE" id="PS50075">
    <property type="entry name" value="CARRIER"/>
    <property type="match status" value="3"/>
</dbReference>
<dbReference type="InterPro" id="IPR010071">
    <property type="entry name" value="AA_adenyl_dom"/>
</dbReference>
<dbReference type="PANTHER" id="PTHR45527">
    <property type="entry name" value="NONRIBOSOMAL PEPTIDE SYNTHETASE"/>
    <property type="match status" value="1"/>
</dbReference>
<sequence>MPLRDLEGQLRAFATRSRVSLKSVLLAAHLKVMSQLTDEDAFHTGLVCDARPEALGADRVPGMYLNTLPFAVDRGARTWRELVQQVFAREVELWPHRRHPLPEIQRQARGGRLLDVMFNYLNFTGAVDTDVVDVDAGLGAGSMEFSLAVTTAAEGLVLKTGTQHFSRADGERLAAMYRAVLESMAADDEADAVVPRLPAGELERIVGTWNDTGAEQVDACLHELFEQQVEATPEAVAVVFEEVELTYAELNARANRLAHHLRGTGVLPGTLVGVCVERSVELLVTVLAVFKSGGVYVPLDPDYPAERISHMVRDAKVAVLVTRDELLPLVEGSGATEVLLDDEDRWSGRSERNPEPVTGPDDAAYLIYTSGSTGRPKGVLCDHRGLVNRLDWTQRTYLRLTAADVVLQKIPIGFDPSLAEIFGPLMAGARIAVARPGGHRDPGYLRAAIARYGVTNLHFVPSMLAAVLAVDDLSELRSLRIVVSGGEDLPVALAKEFTTRLTWAELHNQYGPCEAAVDVTAWHCAPDRLDGLHRVPLGSPMQNVTVHVLDARMHPVPVGAPGELYIGGVNLAFGYLNRPDLTARSFVPDPFGPAGARLYRTGDRARWRADGTVEFLGRTDDQVKIRGARVEPGETEAALSALPEVSSAVVVVREDSAGLPRLVAYVVPAPGRSADPAELRARLSHELPEALLPSAYVRLDAMPLGANGKADRRALPAPGADAFAAGEYVAPRSWLEARVAAVWREVLDLERVGVEDGFFELGGDSIRAVALAGALRGAGFEVGVQEVFEHRTVAQLAVMLAGRDPAGGPVADENAVQPFALLPETDRARLPEDAVDAYPLTQAQLGMAAELLSGDGRNNYHNVTMVRVRDDGPFSAEALRSAVALLVERHEVLRTSVHLSGHSVPLQIVHRTAEVPVGWADLRGTTDRKAGEQRLVDHAAHERATLFDLSQPPLLRVFAHLESDDAWWLTLTQSHVILEGWSHHSLQTELLDCYRLLRDGREPEPYQAPAVRFADCVAGELESLASAEDRAYWERVALDHRPFALPDDWADTSGRPQEVYSVRVPVDDLADRLRTLAAEAQVPVKSVLLAAHLKVMSQLTEDDTFHTGVVFHTRPEAPGADRVLGMHLNTLPFPAGRSARTWRETVREVLATELAGWRHRRYPMPEIQRQWGGGRRLVDAYFNYVDFHQVDTDVVDTGTGISDAPNEFELSVHSHGTHHLTLATHTHAVSRANGDRLAGMYRAVLESMAADADGDARAVYLPAGEREALLGAVSSVQSASVEQCVHEIFAERAAAAPDAVAVIAGGVSLTYAELDARANQLAHHLRSLGVGPESLVGVCLERGPDLMPTLLGVLKAGAGYLPLDPANPAERLGFVVADAGARVVVTTGGLGPVLEDVYDGELVVLDRDAETIASRPQTAPETPVAPDNIVYVIYTSGSTGRPKGVTLAHTQVVRLLETAQEHYGFDEHDVWALFHSYAFDVSVFEMWGALLHGGTLVVVPREVTRSPEEFLELLVEREVTVLAQTPTAFRSLIATATAPGEKRLKQLSLRAVVLAGEKLEVADVRPWTERLGLGRTALVNMYGPTETTVYCTYHRLTPRDVVPGAVSPIGRPLSDTTMHLLDRFGELVPMGAPGEIHVGGPGVARGYLGRPELTAERFVPDPFGPPGARLYRTGDLARRRQDGSLEFIGRTDDQVKLHGYRIEPGEISARLAAHPAIREAVVIVGDERLVAYVVPDGELPATVELRAFVALELPEYMVPAAFVTVERIPLTVNGKLDRRALPAPDASAISTGRGHVAPRTPLEERVAAIWRATLGVERVGVEDGFYELGGDSIRAVMLVGALREAGYDVTVRETLEAQTLGALCERLSGRPADGGPLTSAAVKPFALVGDADRALLPEGLTDAYPMMQNQIGMLVEMLGAGDRLNYHLVTSLRVRDGRPVVEEAMRSAVAELLRRHDVLRTSLELDRYSVPMQLVHADVPTPVRFFDLSDCGEDEQEHALREFVAEENSTAFDHTAGPLVRIAIHQCADGSWQFTIAQSHVILEGWSFSGLLTELLEIYRAHADGRDPERLPAPAIRFADTVAAELSALASDRHRDHWRDVVVGREKFTMPEGWGDAGDADPEKYKLEVTFDDLTDGLQRLAAAAKVSLKSVLHTAHLKVMSQLTREEEFFTGLVAHVRPEAVGAERVYGMYLNILPFAVDRTAGTWQEMVQDVFRQELGMWEHRNFPMPAVQQEFGNGSRLVDVYFSYQDFSGSDTSMIDASASTGNSTNEFGFSVSTAPGRINLRADSRTLSRAHAARLAGMYRAVLEAMAADPNGDARLVLLPEEEAKTLADWSVGGGPVVERPVVEVFEEQVARVPDAVAVVCGEVSLSYAELDARANRLAHHLRTSGVGAESLVGVLLERDVDLMVGLLAVWKAGAGYVPLDPVLPGARVSGMLTDAGARVLITRGGPVDGFEGTVIDVDADAAVITARSSSRPQGRVDADGVAYVVFTSGSTGRPKGVLVSHRGLGNHVGWAVRELASCGEGGGAVFSSVAFDLVVPNLWAPLCAGQRVALMPPQSGLDELGGWLLKQGPFSFLKLTPGHLEVLSHQVTPEQAARLAGVVVVAGEALAGSLGARWAGWLGEGRLINEYGPTEASVGTTIHPVPADAEGVVPIGHPLPGMRVHVLDESMQPVPVGALGELYVGGIGVARGYVGRPELTAQRFVPDPFAGAGARLYRTGDVVRWNTAGAVEFLGRADDQVKIRGYRVEPAEVAAVLAGCPLVSEAVVTAPTDDDETRLIGYVVPADGPGTAPGDELATYLAELLPEYMVPSVFVELDTVPLNANGKVDRKALPTPTHHTDQAQHVAPGTPTERKLAEIWSEVLGKERISTTDSFFELGGHSILVIQVIAAARREGLPLSLFMHYQAQDLAELAALVDAAAVLETEAADTGQQAELSAPSAGTALSAALPAALDRHKVPGALVAVVEGGELVAVEGFGSLTAGGGEPVTQETVFHVGSLSKHITALGVLKLVDEGRLDLDADVNEYLVGWRVPQDADAVPVTARHLLGHLSGLTPTPGKGFRRDAGPVPSLLDLLHGRAPATTPPVGREGVPGREFRKANVHYSVLQQLMTDVTGRPFDELMRDLVLEPLGMRATSFDQAFPERSGRPVALGHDEEGRPVDGGWLIRPDQAAAGLWTTAADLAKVALEIRRSALGRPLSLLSRGTAQLMLAPSSDSFYGLGTVVDATNDEVQFGHAGSPVGYQAVSLCHLRSGDGFVALTNGAAGKDVVADIAEALGHGARRSSLGLHGQG</sequence>
<name>S4M8Y0_9ACTN</name>
<dbReference type="SUPFAM" id="SSF52777">
    <property type="entry name" value="CoA-dependent acyltransferases"/>
    <property type="match status" value="5"/>
</dbReference>
<dbReference type="Pfam" id="PF00144">
    <property type="entry name" value="Beta-lactamase"/>
    <property type="match status" value="1"/>
</dbReference>
<dbReference type="FunFam" id="3.40.50.980:FF:000001">
    <property type="entry name" value="Non-ribosomal peptide synthetase"/>
    <property type="match status" value="3"/>
</dbReference>
<dbReference type="SMART" id="SM00823">
    <property type="entry name" value="PKS_PP"/>
    <property type="match status" value="3"/>
</dbReference>
<dbReference type="PANTHER" id="PTHR45527:SF1">
    <property type="entry name" value="FATTY ACID SYNTHASE"/>
    <property type="match status" value="1"/>
</dbReference>
<evidence type="ECO:0000313" key="7">
    <source>
        <dbReference type="Proteomes" id="UP000015001"/>
    </source>
</evidence>
<comment type="cofactor">
    <cofactor evidence="1">
        <name>pantetheine 4'-phosphate</name>
        <dbReference type="ChEBI" id="CHEBI:47942"/>
    </cofactor>
</comment>
<evidence type="ECO:0000259" key="5">
    <source>
        <dbReference type="PROSITE" id="PS50075"/>
    </source>
</evidence>
<dbReference type="InterPro" id="IPR001466">
    <property type="entry name" value="Beta-lactam-related"/>
</dbReference>
<dbReference type="CDD" id="cd17646">
    <property type="entry name" value="A_NRPS_AB3403-like"/>
    <property type="match status" value="1"/>
</dbReference>
<dbReference type="InterPro" id="IPR000873">
    <property type="entry name" value="AMP-dep_synth/lig_dom"/>
</dbReference>
<dbReference type="InterPro" id="IPR020806">
    <property type="entry name" value="PKS_PP-bd"/>
</dbReference>
<dbReference type="FunFam" id="3.40.50.12780:FF:000012">
    <property type="entry name" value="Non-ribosomal peptide synthetase"/>
    <property type="match status" value="2"/>
</dbReference>
<dbReference type="EMBL" id="AOPY01001606">
    <property type="protein sequence ID" value="EPJ35818.1"/>
    <property type="molecule type" value="Genomic_DNA"/>
</dbReference>
<dbReference type="GO" id="GO:0017000">
    <property type="term" value="P:antibiotic biosynthetic process"/>
    <property type="evidence" value="ECO:0007669"/>
    <property type="project" value="UniProtKB-ARBA"/>
</dbReference>
<dbReference type="GO" id="GO:0003824">
    <property type="term" value="F:catalytic activity"/>
    <property type="evidence" value="ECO:0007669"/>
    <property type="project" value="InterPro"/>
</dbReference>
<protein>
    <submittedName>
        <fullName evidence="6">Putative Tyrocidine synthase 3</fullName>
    </submittedName>
</protein>
<dbReference type="SUPFAM" id="SSF56601">
    <property type="entry name" value="beta-lactamase/transpeptidase-like"/>
    <property type="match status" value="1"/>
</dbReference>
<keyword evidence="3" id="KW-0596">Phosphopantetheine</keyword>
<keyword evidence="7" id="KW-1185">Reference proteome</keyword>
<dbReference type="Pfam" id="PF00668">
    <property type="entry name" value="Condensation"/>
    <property type="match status" value="3"/>
</dbReference>
<dbReference type="NCBIfam" id="NF003417">
    <property type="entry name" value="PRK04813.1"/>
    <property type="match status" value="3"/>
</dbReference>
<dbReference type="Pfam" id="PF00501">
    <property type="entry name" value="AMP-binding"/>
    <property type="match status" value="3"/>
</dbReference>
<dbReference type="Gene3D" id="3.30.300.30">
    <property type="match status" value="3"/>
</dbReference>
<dbReference type="Pfam" id="PF00550">
    <property type="entry name" value="PP-binding"/>
    <property type="match status" value="3"/>
</dbReference>
<dbReference type="PROSITE" id="PS00455">
    <property type="entry name" value="AMP_BINDING"/>
    <property type="match status" value="3"/>
</dbReference>
<dbReference type="InterPro" id="IPR012338">
    <property type="entry name" value="Beta-lactam/transpept-like"/>
</dbReference>
<comment type="caution">
    <text evidence="6">The sequence shown here is derived from an EMBL/GenBank/DDBJ whole genome shotgun (WGS) entry which is preliminary data.</text>
</comment>
<dbReference type="RefSeq" id="WP_020275973.1">
    <property type="nucleotide sequence ID" value="NZ_KE354378.1"/>
</dbReference>
<evidence type="ECO:0000313" key="6">
    <source>
        <dbReference type="EMBL" id="EPJ35818.1"/>
    </source>
</evidence>
<dbReference type="Gene3D" id="1.10.1200.10">
    <property type="entry name" value="ACP-like"/>
    <property type="match status" value="3"/>
</dbReference>
<gene>
    <name evidence="6" type="ORF">STAFG_7126</name>
</gene>
<dbReference type="InterPro" id="IPR036736">
    <property type="entry name" value="ACP-like_sf"/>
</dbReference>
<dbReference type="PATRIC" id="fig|1283301.3.peg.7075"/>
<dbReference type="InterPro" id="IPR001242">
    <property type="entry name" value="Condensation_dom"/>
</dbReference>
<dbReference type="FunFam" id="3.40.50.980:FF:000002">
    <property type="entry name" value="Enterobactin synthetase component F"/>
    <property type="match status" value="1"/>
</dbReference>
<dbReference type="GO" id="GO:0044550">
    <property type="term" value="P:secondary metabolite biosynthetic process"/>
    <property type="evidence" value="ECO:0007669"/>
    <property type="project" value="UniProtKB-ARBA"/>
</dbReference>
<proteinExistence type="inferred from homology"/>
<reference evidence="6 7" key="1">
    <citation type="submission" date="2013-02" db="EMBL/GenBank/DDBJ databases">
        <title>Draft Genome Sequence of Streptomyces afghaniensis, Which Produces Compounds of the Julimycin B-Complex.</title>
        <authorList>
            <person name="Gruening B.A."/>
            <person name="Praeg A."/>
            <person name="Erxleben A."/>
            <person name="Guenther S."/>
            <person name="Fiedler H.-P."/>
            <person name="Goodfellow M."/>
            <person name="Mueller M."/>
        </authorList>
    </citation>
    <scope>NUCLEOTIDE SEQUENCE [LARGE SCALE GENOMIC DNA]</scope>
    <source>
        <strain evidence="6 7">772</strain>
    </source>
</reference>
<accession>S4M8Y0</accession>
<dbReference type="FunFam" id="2.30.38.10:FF:000001">
    <property type="entry name" value="Non-ribosomal peptide synthetase PvdI"/>
    <property type="match status" value="3"/>
</dbReference>
<dbReference type="Gene3D" id="3.40.50.12780">
    <property type="entry name" value="N-terminal domain of ligase-like"/>
    <property type="match status" value="1"/>
</dbReference>
<dbReference type="InterPro" id="IPR009081">
    <property type="entry name" value="PP-bd_ACP"/>
</dbReference>
<dbReference type="InterPro" id="IPR023213">
    <property type="entry name" value="CAT-like_dom_sf"/>
</dbReference>
<dbReference type="SUPFAM" id="SSF56801">
    <property type="entry name" value="Acetyl-CoA synthetase-like"/>
    <property type="match status" value="3"/>
</dbReference>
<dbReference type="InterPro" id="IPR045851">
    <property type="entry name" value="AMP-bd_C_sf"/>
</dbReference>
<dbReference type="HOGENOM" id="CLU_000022_0_13_11"/>
<dbReference type="FunFam" id="3.30.300.30:FF:000010">
    <property type="entry name" value="Enterobactin synthetase component F"/>
    <property type="match status" value="2"/>
</dbReference>
<dbReference type="InterPro" id="IPR025110">
    <property type="entry name" value="AMP-bd_C"/>
</dbReference>
<evidence type="ECO:0000256" key="2">
    <source>
        <dbReference type="ARBA" id="ARBA00006432"/>
    </source>
</evidence>
<dbReference type="Gene3D" id="3.30.559.10">
    <property type="entry name" value="Chloramphenicol acetyltransferase-like domain"/>
    <property type="match status" value="2"/>
</dbReference>
<dbReference type="PROSITE" id="PS00012">
    <property type="entry name" value="PHOSPHOPANTETHEINE"/>
    <property type="match status" value="3"/>
</dbReference>
<dbReference type="Gene3D" id="2.30.38.10">
    <property type="entry name" value="Luciferase, Domain 3"/>
    <property type="match status" value="2"/>
</dbReference>
<dbReference type="Pfam" id="PF13193">
    <property type="entry name" value="AMP-binding_C"/>
    <property type="match status" value="3"/>
</dbReference>
<feature type="domain" description="Carrier" evidence="5">
    <location>
        <begin position="2850"/>
        <end position="2927"/>
    </location>
</feature>
<evidence type="ECO:0000256" key="1">
    <source>
        <dbReference type="ARBA" id="ARBA00001957"/>
    </source>
</evidence>
<feature type="domain" description="Carrier" evidence="5">
    <location>
        <begin position="1797"/>
        <end position="1871"/>
    </location>
</feature>
<dbReference type="InterPro" id="IPR042099">
    <property type="entry name" value="ANL_N_sf"/>
</dbReference>
<dbReference type="Gene3D" id="3.40.50.980">
    <property type="match status" value="4"/>
</dbReference>
<dbReference type="GO" id="GO:0008610">
    <property type="term" value="P:lipid biosynthetic process"/>
    <property type="evidence" value="ECO:0007669"/>
    <property type="project" value="UniProtKB-ARBA"/>
</dbReference>
<dbReference type="Gene3D" id="3.30.559.30">
    <property type="entry name" value="Nonribosomal peptide synthetase, condensation domain"/>
    <property type="match status" value="3"/>
</dbReference>
<evidence type="ECO:0000256" key="3">
    <source>
        <dbReference type="ARBA" id="ARBA00022450"/>
    </source>
</evidence>
<dbReference type="Gene3D" id="3.40.710.10">
    <property type="entry name" value="DD-peptidase/beta-lactamase superfamily"/>
    <property type="match status" value="1"/>
</dbReference>
<dbReference type="InterPro" id="IPR020845">
    <property type="entry name" value="AMP-binding_CS"/>
</dbReference>
<dbReference type="GO" id="GO:0031177">
    <property type="term" value="F:phosphopantetheine binding"/>
    <property type="evidence" value="ECO:0007669"/>
    <property type="project" value="InterPro"/>
</dbReference>
<dbReference type="GO" id="GO:0005737">
    <property type="term" value="C:cytoplasm"/>
    <property type="evidence" value="ECO:0007669"/>
    <property type="project" value="TreeGrafter"/>
</dbReference>